<dbReference type="GO" id="GO:0055085">
    <property type="term" value="P:transmembrane transport"/>
    <property type="evidence" value="ECO:0007669"/>
    <property type="project" value="InterPro"/>
</dbReference>
<feature type="transmembrane region" description="Helical" evidence="7">
    <location>
        <begin position="160"/>
        <end position="180"/>
    </location>
</feature>
<evidence type="ECO:0000256" key="6">
    <source>
        <dbReference type="ARBA" id="ARBA00023136"/>
    </source>
</evidence>
<evidence type="ECO:0000256" key="3">
    <source>
        <dbReference type="ARBA" id="ARBA00022692"/>
    </source>
</evidence>
<dbReference type="AlphaFoldDB" id="A0A1Z5J4K3"/>
<feature type="transmembrane region" description="Helical" evidence="7">
    <location>
        <begin position="244"/>
        <end position="264"/>
    </location>
</feature>
<name>A0A1Z5J4K3_9LACO</name>
<dbReference type="PIRSF" id="PIRSF006060">
    <property type="entry name" value="AA_transporter"/>
    <property type="match status" value="1"/>
</dbReference>
<comment type="subcellular location">
    <subcellularLocation>
        <location evidence="1">Membrane</location>
        <topology evidence="1">Multi-pass membrane protein</topology>
    </subcellularLocation>
</comment>
<feature type="transmembrane region" description="Helical" evidence="7">
    <location>
        <begin position="361"/>
        <end position="386"/>
    </location>
</feature>
<dbReference type="EMBL" id="BCMJ01000007">
    <property type="protein sequence ID" value="GAX08678.1"/>
    <property type="molecule type" value="Genomic_DNA"/>
</dbReference>
<evidence type="ECO:0000256" key="7">
    <source>
        <dbReference type="SAM" id="Phobius"/>
    </source>
</evidence>
<evidence type="ECO:0000256" key="1">
    <source>
        <dbReference type="ARBA" id="ARBA00004141"/>
    </source>
</evidence>
<dbReference type="FunFam" id="1.20.1740.10:FF:000001">
    <property type="entry name" value="Amino acid permease"/>
    <property type="match status" value="1"/>
</dbReference>
<dbReference type="PANTHER" id="PTHR43495:SF5">
    <property type="entry name" value="GAMMA-AMINOBUTYRIC ACID PERMEASE"/>
    <property type="match status" value="1"/>
</dbReference>
<feature type="transmembrane region" description="Helical" evidence="7">
    <location>
        <begin position="18"/>
        <end position="39"/>
    </location>
</feature>
<protein>
    <submittedName>
        <fullName evidence="9">Amino acid permease</fullName>
    </submittedName>
</protein>
<keyword evidence="10" id="KW-1185">Reference proteome</keyword>
<feature type="transmembrane region" description="Helical" evidence="7">
    <location>
        <begin position="406"/>
        <end position="427"/>
    </location>
</feature>
<organism evidence="9 10">
    <name type="scientific">Secundilactobacillus silagincola</name>
    <dbReference type="NCBI Taxonomy" id="1714681"/>
    <lineage>
        <taxon>Bacteria</taxon>
        <taxon>Bacillati</taxon>
        <taxon>Bacillota</taxon>
        <taxon>Bacilli</taxon>
        <taxon>Lactobacillales</taxon>
        <taxon>Lactobacillaceae</taxon>
        <taxon>Secundilactobacillus</taxon>
    </lineage>
</organism>
<keyword evidence="6 7" id="KW-0472">Membrane</keyword>
<evidence type="ECO:0000256" key="5">
    <source>
        <dbReference type="ARBA" id="ARBA00022989"/>
    </source>
</evidence>
<evidence type="ECO:0000259" key="8">
    <source>
        <dbReference type="Pfam" id="PF00324"/>
    </source>
</evidence>
<keyword evidence="3 7" id="KW-0812">Transmembrane</keyword>
<evidence type="ECO:0000256" key="4">
    <source>
        <dbReference type="ARBA" id="ARBA00022970"/>
    </source>
</evidence>
<evidence type="ECO:0000313" key="10">
    <source>
        <dbReference type="Proteomes" id="UP000223370"/>
    </source>
</evidence>
<keyword evidence="5 7" id="KW-1133">Transmembrane helix</keyword>
<feature type="transmembrane region" description="Helical" evidence="7">
    <location>
        <begin position="45"/>
        <end position="65"/>
    </location>
</feature>
<comment type="caution">
    <text evidence="9">The sequence shown here is derived from an EMBL/GenBank/DDBJ whole genome shotgun (WGS) entry which is preliminary data.</text>
</comment>
<dbReference type="Pfam" id="PF00324">
    <property type="entry name" value="AA_permease"/>
    <property type="match status" value="1"/>
</dbReference>
<dbReference type="GO" id="GO:0016020">
    <property type="term" value="C:membrane"/>
    <property type="evidence" value="ECO:0007669"/>
    <property type="project" value="UniProtKB-SubCell"/>
</dbReference>
<dbReference type="Proteomes" id="UP000223370">
    <property type="component" value="Unassembled WGS sequence"/>
</dbReference>
<keyword evidence="4" id="KW-0029">Amino-acid transport</keyword>
<proteinExistence type="predicted"/>
<dbReference type="PANTHER" id="PTHR43495">
    <property type="entry name" value="GABA PERMEASE"/>
    <property type="match status" value="1"/>
</dbReference>
<feature type="domain" description="Amino acid permease/ SLC12A" evidence="8">
    <location>
        <begin position="17"/>
        <end position="449"/>
    </location>
</feature>
<dbReference type="GO" id="GO:0006865">
    <property type="term" value="P:amino acid transport"/>
    <property type="evidence" value="ECO:0007669"/>
    <property type="project" value="UniProtKB-KW"/>
</dbReference>
<evidence type="ECO:0000256" key="2">
    <source>
        <dbReference type="ARBA" id="ARBA00022448"/>
    </source>
</evidence>
<feature type="transmembrane region" description="Helical" evidence="7">
    <location>
        <begin position="85"/>
        <end position="107"/>
    </location>
</feature>
<feature type="transmembrane region" description="Helical" evidence="7">
    <location>
        <begin position="334"/>
        <end position="355"/>
    </location>
</feature>
<feature type="transmembrane region" description="Helical" evidence="7">
    <location>
        <begin position="433"/>
        <end position="451"/>
    </location>
</feature>
<accession>A0A1Z5J4K3</accession>
<evidence type="ECO:0000313" key="9">
    <source>
        <dbReference type="EMBL" id="GAX08678.1"/>
    </source>
</evidence>
<feature type="transmembrane region" description="Helical" evidence="7">
    <location>
        <begin position="276"/>
        <end position="302"/>
    </location>
</feature>
<reference evidence="9 10" key="1">
    <citation type="submission" date="2015-11" db="EMBL/GenBank/DDBJ databases">
        <title>Draft genome sequences of new species of the genus Lactobacillus isolated from orchardgrass silage.</title>
        <authorList>
            <person name="Tohno M."/>
            <person name="Tanizawa Y."/>
            <person name="Arita M."/>
        </authorList>
    </citation>
    <scope>NUCLEOTIDE SEQUENCE [LARGE SCALE GENOMIC DNA]</scope>
    <source>
        <strain evidence="9 10">IWT5</strain>
    </source>
</reference>
<keyword evidence="2" id="KW-0813">Transport</keyword>
<dbReference type="PROSITE" id="PS00218">
    <property type="entry name" value="AMINO_ACID_PERMEASE_1"/>
    <property type="match status" value="1"/>
</dbReference>
<feature type="transmembrane region" description="Helical" evidence="7">
    <location>
        <begin position="127"/>
        <end position="148"/>
    </location>
</feature>
<sequence length="477" mass="52397">MEKKTHTTLERKMTARHLFMISLGGVIGTGLFLSSGYTIHEAGPIGTILAYGIGAVVVYLVMLCLGELSVAMPQTGSFHVYADRFIGHGTGFTVAILYWLTWTVALGSEFTAAGLIMSKWFPHSPTWIWSALFMVVIFVSNAMSVKFFANTEFWFSSIKVIAIILFIILGGLAIFGAIHIKGYQHAPYFSNLFKDGLFPNGFKAVFTTMLTVNFAFSGTELIGVTAGETKDPEVTLPKAIHTTLFRLIIFFIGSITVMSALIPWQKAGVNQSPFVLVFNSIGLPFAGDLMNFVVLTAILSAANSGLYASTRMLWSLANEGTIPLKVAQTNRRGVPMLALCLSMVGGILALISSVVAASTVYLVLVSISGLAVVIVWMAIAISEINFRKQWLKTGHTVSELKFKTPWYPVVPWVAFIMCLLSCVLIVFDPTQRPALFYMVPFLILCYAVYYGKEAWSKHHGSTKNQYVNPDKSHEDNL</sequence>
<dbReference type="InterPro" id="IPR004840">
    <property type="entry name" value="Amino_acid_permease_CS"/>
</dbReference>
<gene>
    <name evidence="9" type="ORF">IWT5_01838</name>
</gene>
<dbReference type="Gene3D" id="1.20.1740.10">
    <property type="entry name" value="Amino acid/polyamine transporter I"/>
    <property type="match status" value="1"/>
</dbReference>
<dbReference type="InterPro" id="IPR004841">
    <property type="entry name" value="AA-permease/SLC12A_dom"/>
</dbReference>